<name>A0A658R5M2_9BURK</name>
<comment type="caution">
    <text evidence="1">The sequence shown here is derived from an EMBL/GenBank/DDBJ whole genome shotgun (WGS) entry which is preliminary data.</text>
</comment>
<sequence>MRMQLSTRSCGRSLRRCRLGDHQHAFLASYLEILSDIADDADGPVNRHLSALATKYTPALQYLKDQKSRKRGDNNGVLPELAVIYQRNR</sequence>
<reference evidence="1 2" key="1">
    <citation type="submission" date="2016-01" db="EMBL/GenBank/DDBJ databases">
        <authorList>
            <person name="Peeters C."/>
        </authorList>
    </citation>
    <scope>NUCLEOTIDE SEQUENCE [LARGE SCALE GENOMIC DNA]</scope>
    <source>
        <strain evidence="1">LMG 29315</strain>
    </source>
</reference>
<evidence type="ECO:0000313" key="1">
    <source>
        <dbReference type="EMBL" id="SAL51556.1"/>
    </source>
</evidence>
<dbReference type="AlphaFoldDB" id="A0A658R5M2"/>
<protein>
    <submittedName>
        <fullName evidence="1">Uncharacterized protein</fullName>
    </submittedName>
</protein>
<gene>
    <name evidence="1" type="ORF">AWB72_05464</name>
</gene>
<proteinExistence type="predicted"/>
<keyword evidence="2" id="KW-1185">Reference proteome</keyword>
<dbReference type="Proteomes" id="UP000198263">
    <property type="component" value="Unassembled WGS sequence"/>
</dbReference>
<organism evidence="1 2">
    <name type="scientific">Caballeronia concitans</name>
    <dbReference type="NCBI Taxonomy" id="1777133"/>
    <lineage>
        <taxon>Bacteria</taxon>
        <taxon>Pseudomonadati</taxon>
        <taxon>Pseudomonadota</taxon>
        <taxon>Betaproteobacteria</taxon>
        <taxon>Burkholderiales</taxon>
        <taxon>Burkholderiaceae</taxon>
        <taxon>Caballeronia</taxon>
    </lineage>
</organism>
<dbReference type="EMBL" id="FCNV02000022">
    <property type="protein sequence ID" value="SAL51556.1"/>
    <property type="molecule type" value="Genomic_DNA"/>
</dbReference>
<evidence type="ECO:0000313" key="2">
    <source>
        <dbReference type="Proteomes" id="UP000198263"/>
    </source>
</evidence>
<accession>A0A658R5M2</accession>